<feature type="domain" description="HTH rpiR-type" evidence="1">
    <location>
        <begin position="10"/>
        <end position="86"/>
    </location>
</feature>
<dbReference type="Pfam" id="PF01380">
    <property type="entry name" value="SIS"/>
    <property type="match status" value="1"/>
</dbReference>
<dbReference type="SUPFAM" id="SSF53697">
    <property type="entry name" value="SIS domain"/>
    <property type="match status" value="1"/>
</dbReference>
<protein>
    <submittedName>
        <fullName evidence="2">RpiR family transcriptional regulator</fullName>
    </submittedName>
</protein>
<name>A0A2N5XMI5_9HYPH</name>
<reference evidence="2 3" key="1">
    <citation type="submission" date="2018-01" db="EMBL/GenBank/DDBJ databases">
        <title>The draft genome sequence of Cohaesibacter sp. H1304.</title>
        <authorList>
            <person name="Wang N.-N."/>
            <person name="Du Z.-J."/>
        </authorList>
    </citation>
    <scope>NUCLEOTIDE SEQUENCE [LARGE SCALE GENOMIC DNA]</scope>
    <source>
        <strain evidence="2 3">H1304</strain>
    </source>
</reference>
<evidence type="ECO:0000313" key="2">
    <source>
        <dbReference type="EMBL" id="PLW75703.1"/>
    </source>
</evidence>
<keyword evidence="3" id="KW-1185">Reference proteome</keyword>
<dbReference type="Gene3D" id="3.40.50.10490">
    <property type="entry name" value="Glucose-6-phosphate isomerase like protein, domain 1"/>
    <property type="match status" value="1"/>
</dbReference>
<dbReference type="SUPFAM" id="SSF46689">
    <property type="entry name" value="Homeodomain-like"/>
    <property type="match status" value="1"/>
</dbReference>
<dbReference type="OrthoDB" id="3574600at2"/>
<dbReference type="Gene3D" id="1.10.10.10">
    <property type="entry name" value="Winged helix-like DNA-binding domain superfamily/Winged helix DNA-binding domain"/>
    <property type="match status" value="1"/>
</dbReference>
<dbReference type="InterPro" id="IPR046348">
    <property type="entry name" value="SIS_dom_sf"/>
</dbReference>
<dbReference type="InterPro" id="IPR047640">
    <property type="entry name" value="RpiR-like"/>
</dbReference>
<dbReference type="PROSITE" id="PS51071">
    <property type="entry name" value="HTH_RPIR"/>
    <property type="match status" value="1"/>
</dbReference>
<dbReference type="EMBL" id="PKUQ01000047">
    <property type="protein sequence ID" value="PLW75703.1"/>
    <property type="molecule type" value="Genomic_DNA"/>
</dbReference>
<gene>
    <name evidence="2" type="ORF">C0081_18870</name>
</gene>
<dbReference type="PANTHER" id="PTHR30514">
    <property type="entry name" value="GLUCOKINASE"/>
    <property type="match status" value="1"/>
</dbReference>
<sequence length="293" mass="33041">MKQGIDNEKMLVRDLIEQHKSAFTPAERRLVPYLKDDSLAIELKSITELAIAADVSTPTVIRFARKLGFHGFPDMQGAVRAELAERIKQPLAKIDGHVSSAHNDHVANRFSFQVVENINRTMSQLDYRMFDDVANMLGDPKNKVYLRGGKISQSSAYHFFNHLQIIRPNVSMLGASPSVWPQTLLDLDSSSVLILFDIRRYEKELEKLALLAASQGAKIVLFTDQWGSPIERIADNCFRAMVEAPSSWDSTIAINLLVECMIAHIQNSNPERSADRIKEMEKMIGVAEIFRKS</sequence>
<evidence type="ECO:0000313" key="3">
    <source>
        <dbReference type="Proteomes" id="UP000234881"/>
    </source>
</evidence>
<dbReference type="InterPro" id="IPR009057">
    <property type="entry name" value="Homeodomain-like_sf"/>
</dbReference>
<dbReference type="InterPro" id="IPR036388">
    <property type="entry name" value="WH-like_DNA-bd_sf"/>
</dbReference>
<proteinExistence type="predicted"/>
<comment type="caution">
    <text evidence="2">The sequence shown here is derived from an EMBL/GenBank/DDBJ whole genome shotgun (WGS) entry which is preliminary data.</text>
</comment>
<dbReference type="AlphaFoldDB" id="A0A2N5XMI5"/>
<dbReference type="PANTHER" id="PTHR30514:SF18">
    <property type="entry name" value="RPIR-FAMILY TRANSCRIPTIONAL REGULATOR"/>
    <property type="match status" value="1"/>
</dbReference>
<dbReference type="GO" id="GO:0003700">
    <property type="term" value="F:DNA-binding transcription factor activity"/>
    <property type="evidence" value="ECO:0007669"/>
    <property type="project" value="InterPro"/>
</dbReference>
<dbReference type="Proteomes" id="UP000234881">
    <property type="component" value="Unassembled WGS sequence"/>
</dbReference>
<dbReference type="Pfam" id="PF01418">
    <property type="entry name" value="HTH_6"/>
    <property type="match status" value="1"/>
</dbReference>
<dbReference type="GO" id="GO:1901135">
    <property type="term" value="P:carbohydrate derivative metabolic process"/>
    <property type="evidence" value="ECO:0007669"/>
    <property type="project" value="InterPro"/>
</dbReference>
<evidence type="ECO:0000259" key="1">
    <source>
        <dbReference type="PROSITE" id="PS51071"/>
    </source>
</evidence>
<dbReference type="GO" id="GO:0003677">
    <property type="term" value="F:DNA binding"/>
    <property type="evidence" value="ECO:0007669"/>
    <property type="project" value="InterPro"/>
</dbReference>
<dbReference type="InterPro" id="IPR001347">
    <property type="entry name" value="SIS_dom"/>
</dbReference>
<dbReference type="RefSeq" id="WP_101535405.1">
    <property type="nucleotide sequence ID" value="NZ_JBFHIU010000013.1"/>
</dbReference>
<dbReference type="InterPro" id="IPR000281">
    <property type="entry name" value="HTH_RpiR"/>
</dbReference>
<accession>A0A2N5XMI5</accession>
<organism evidence="2 3">
    <name type="scientific">Cohaesibacter celericrescens</name>
    <dbReference type="NCBI Taxonomy" id="2067669"/>
    <lineage>
        <taxon>Bacteria</taxon>
        <taxon>Pseudomonadati</taxon>
        <taxon>Pseudomonadota</taxon>
        <taxon>Alphaproteobacteria</taxon>
        <taxon>Hyphomicrobiales</taxon>
        <taxon>Cohaesibacteraceae</taxon>
    </lineage>
</organism>
<dbReference type="GO" id="GO:0097367">
    <property type="term" value="F:carbohydrate derivative binding"/>
    <property type="evidence" value="ECO:0007669"/>
    <property type="project" value="InterPro"/>
</dbReference>